<name>A0A1J5PYK4_9ZZZZ</name>
<reference evidence="1" key="1">
    <citation type="submission" date="2016-10" db="EMBL/GenBank/DDBJ databases">
        <title>Sequence of Gallionella enrichment culture.</title>
        <authorList>
            <person name="Poehlein A."/>
            <person name="Muehling M."/>
            <person name="Daniel R."/>
        </authorList>
    </citation>
    <scope>NUCLEOTIDE SEQUENCE</scope>
</reference>
<dbReference type="EMBL" id="MLJW01003181">
    <property type="protein sequence ID" value="OIQ72652.1"/>
    <property type="molecule type" value="Genomic_DNA"/>
</dbReference>
<comment type="caution">
    <text evidence="1">The sequence shown here is derived from an EMBL/GenBank/DDBJ whole genome shotgun (WGS) entry which is preliminary data.</text>
</comment>
<proteinExistence type="predicted"/>
<accession>A0A1J5PYK4</accession>
<protein>
    <submittedName>
        <fullName evidence="1">Uncharacterized protein</fullName>
    </submittedName>
</protein>
<sequence>MTINRIRAMAFANMIAPYFEANPWIDPTRIQPLTTPVSANATTHQIARTLNLGTAIASDSLDLRIATRANTPLTHNALAMI</sequence>
<organism evidence="1">
    <name type="scientific">mine drainage metagenome</name>
    <dbReference type="NCBI Taxonomy" id="410659"/>
    <lineage>
        <taxon>unclassified sequences</taxon>
        <taxon>metagenomes</taxon>
        <taxon>ecological metagenomes</taxon>
    </lineage>
</organism>
<evidence type="ECO:0000313" key="1">
    <source>
        <dbReference type="EMBL" id="OIQ72652.1"/>
    </source>
</evidence>
<gene>
    <name evidence="1" type="ORF">GALL_457200</name>
</gene>
<dbReference type="AlphaFoldDB" id="A0A1J5PYK4"/>